<dbReference type="InterPro" id="IPR029058">
    <property type="entry name" value="AB_hydrolase_fold"/>
</dbReference>
<comment type="similarity">
    <text evidence="1 3">Belongs to the type-B carboxylesterase/lipase family.</text>
</comment>
<dbReference type="Gene3D" id="3.40.50.1820">
    <property type="entry name" value="alpha/beta hydrolase"/>
    <property type="match status" value="1"/>
</dbReference>
<gene>
    <name evidence="5" type="ORF">PRZ48_005365</name>
</gene>
<sequence>MNGFILLLSLLPSSAFAAPSVTITNGTIIGYSSGGIDSFKGIPFAQPPVGNLRLRPPQSINQTFGTFQATGSPRACPQFFTQANTGVLPQDVLSTLLYSPLVQEITNAGEDCLTLNVQRPSNVNASSKLPVLFWIFGGGFEIGSTSSYDGGSIIRKSISVKEPVIYVSVNYRLGGFGFLAGNELADEHSTNLGLRDQRLALQWVAENIAAFGGDPDKVTIFGESAGSISVFDHTVINGGDNTYRGKPLFRGAIMSSGCQLPALDVRTQRAQKAFNTVVKQANCDLPTASQRLTCLREVDYTTYLNAANSVPGLFSYQSFVISYFPRPDPGDDFYSSSPETSLAAGNFAKIPIIIGDQEDEGSLFALFSPNLTTNDDLAEYLVYYFPQSPTAEQNVRELLATYPDQSLLGQPAGSPFRTGPLNNLYGQFKRLAAVRGDFTFNLLARRTYLHYISSSVNSWSYLSSYLYGTPILGTFHSSDLIFTFGMLGDADVNPITDAIQTFLVSFVNLDPNVLRGTREEWPMWNESEPTLLNFLAAGETKLVPDDFREESYQYLLGHQTEFRV</sequence>
<protein>
    <recommendedName>
        <fullName evidence="3">Carboxylic ester hydrolase</fullName>
        <ecNumber evidence="3">3.1.1.-</ecNumber>
    </recommendedName>
</protein>
<evidence type="ECO:0000259" key="4">
    <source>
        <dbReference type="Pfam" id="PF00135"/>
    </source>
</evidence>
<feature type="signal peptide" evidence="3">
    <location>
        <begin position="1"/>
        <end position="17"/>
    </location>
</feature>
<evidence type="ECO:0000256" key="3">
    <source>
        <dbReference type="RuleBase" id="RU361235"/>
    </source>
</evidence>
<dbReference type="SUPFAM" id="SSF53474">
    <property type="entry name" value="alpha/beta-Hydrolases"/>
    <property type="match status" value="1"/>
</dbReference>
<dbReference type="Pfam" id="PF00135">
    <property type="entry name" value="COesterase"/>
    <property type="match status" value="1"/>
</dbReference>
<dbReference type="EMBL" id="JAXOVC010000003">
    <property type="protein sequence ID" value="KAK4504449.1"/>
    <property type="molecule type" value="Genomic_DNA"/>
</dbReference>
<keyword evidence="2 3" id="KW-0378">Hydrolase</keyword>
<accession>A0ABR0EST4</accession>
<feature type="domain" description="Carboxylesterase type B" evidence="4">
    <location>
        <begin position="18"/>
        <end position="537"/>
    </location>
</feature>
<name>A0ABR0EST4_ZASCE</name>
<dbReference type="Proteomes" id="UP001305779">
    <property type="component" value="Unassembled WGS sequence"/>
</dbReference>
<organism evidence="5 6">
    <name type="scientific">Zasmidium cellare</name>
    <name type="common">Wine cellar mold</name>
    <name type="synonym">Racodium cellare</name>
    <dbReference type="NCBI Taxonomy" id="395010"/>
    <lineage>
        <taxon>Eukaryota</taxon>
        <taxon>Fungi</taxon>
        <taxon>Dikarya</taxon>
        <taxon>Ascomycota</taxon>
        <taxon>Pezizomycotina</taxon>
        <taxon>Dothideomycetes</taxon>
        <taxon>Dothideomycetidae</taxon>
        <taxon>Mycosphaerellales</taxon>
        <taxon>Mycosphaerellaceae</taxon>
        <taxon>Zasmidium</taxon>
    </lineage>
</organism>
<evidence type="ECO:0000256" key="2">
    <source>
        <dbReference type="ARBA" id="ARBA00022801"/>
    </source>
</evidence>
<dbReference type="InterPro" id="IPR002018">
    <property type="entry name" value="CarbesteraseB"/>
</dbReference>
<dbReference type="PROSITE" id="PS00122">
    <property type="entry name" value="CARBOXYLESTERASE_B_1"/>
    <property type="match status" value="1"/>
</dbReference>
<dbReference type="PANTHER" id="PTHR11559">
    <property type="entry name" value="CARBOXYLESTERASE"/>
    <property type="match status" value="1"/>
</dbReference>
<comment type="caution">
    <text evidence="5">The sequence shown here is derived from an EMBL/GenBank/DDBJ whole genome shotgun (WGS) entry which is preliminary data.</text>
</comment>
<evidence type="ECO:0000313" key="6">
    <source>
        <dbReference type="Proteomes" id="UP001305779"/>
    </source>
</evidence>
<evidence type="ECO:0000256" key="1">
    <source>
        <dbReference type="ARBA" id="ARBA00005964"/>
    </source>
</evidence>
<keyword evidence="3" id="KW-0732">Signal</keyword>
<keyword evidence="6" id="KW-1185">Reference proteome</keyword>
<dbReference type="InterPro" id="IPR019826">
    <property type="entry name" value="Carboxylesterase_B_AS"/>
</dbReference>
<dbReference type="EC" id="3.1.1.-" evidence="3"/>
<feature type="chain" id="PRO_5044988913" description="Carboxylic ester hydrolase" evidence="3">
    <location>
        <begin position="18"/>
        <end position="564"/>
    </location>
</feature>
<dbReference type="InterPro" id="IPR050309">
    <property type="entry name" value="Type-B_Carboxylest/Lipase"/>
</dbReference>
<proteinExistence type="inferred from homology"/>
<evidence type="ECO:0000313" key="5">
    <source>
        <dbReference type="EMBL" id="KAK4504449.1"/>
    </source>
</evidence>
<reference evidence="5 6" key="1">
    <citation type="journal article" date="2023" name="G3 (Bethesda)">
        <title>A chromosome-level genome assembly of Zasmidium syzygii isolated from banana leaves.</title>
        <authorList>
            <person name="van Westerhoven A.C."/>
            <person name="Mehrabi R."/>
            <person name="Talebi R."/>
            <person name="Steentjes M.B.F."/>
            <person name="Corcolon B."/>
            <person name="Chong P.A."/>
            <person name="Kema G.H.J."/>
            <person name="Seidl M.F."/>
        </authorList>
    </citation>
    <scope>NUCLEOTIDE SEQUENCE [LARGE SCALE GENOMIC DNA]</scope>
    <source>
        <strain evidence="5 6">P124</strain>
    </source>
</reference>